<dbReference type="HOGENOM" id="CLU_1372499_0_0_1"/>
<name>A0A0B4GFL7_METGA</name>
<reference evidence="3 4" key="1">
    <citation type="journal article" date="2014" name="Proc. Natl. Acad. Sci. U.S.A.">
        <title>Trajectory and genomic determinants of fungal-pathogen speciation and host adaptation.</title>
        <authorList>
            <person name="Hu X."/>
            <person name="Xiao G."/>
            <person name="Zheng P."/>
            <person name="Shang Y."/>
            <person name="Su Y."/>
            <person name="Zhang X."/>
            <person name="Liu X."/>
            <person name="Zhan S."/>
            <person name="St Leger R.J."/>
            <person name="Wang C."/>
        </authorList>
    </citation>
    <scope>NUCLEOTIDE SEQUENCE [LARGE SCALE GENOMIC DNA]</scope>
    <source>
        <strain evidence="3 4">ARSEF 977</strain>
    </source>
</reference>
<keyword evidence="4" id="KW-1185">Reference proteome</keyword>
<dbReference type="Gene3D" id="3.40.50.200">
    <property type="entry name" value="Peptidase S8/S53 domain"/>
    <property type="match status" value="1"/>
</dbReference>
<feature type="region of interest" description="Disordered" evidence="1">
    <location>
        <begin position="20"/>
        <end position="49"/>
    </location>
</feature>
<dbReference type="GO" id="GO:0006508">
    <property type="term" value="P:proteolysis"/>
    <property type="evidence" value="ECO:0007669"/>
    <property type="project" value="InterPro"/>
</dbReference>
<proteinExistence type="predicted"/>
<sequence>MISRTREVIRGLPRALRPYKSSAGSYYPRQGTDSTNGHDDKLNPNDTQQFTTPSYAKGVDSHKWLDSTALFASGITPFWKTIVNDFLEPRQNSATLEQIEADVVVALIDDGVAMFDPDLSNQVLEGKGFDFHGLKTRPPFSSAKGHGSVMTGMILGVFPIAMLYPIRLKTFDNENGKSNINLGYAAQGNLLSFQDIRRI</sequence>
<dbReference type="AlphaFoldDB" id="A0A0B4GFL7"/>
<dbReference type="SUPFAM" id="SSF52743">
    <property type="entry name" value="Subtilisin-like"/>
    <property type="match status" value="1"/>
</dbReference>
<dbReference type="EMBL" id="AZNH01000169">
    <property type="protein sequence ID" value="KID81278.1"/>
    <property type="molecule type" value="Genomic_DNA"/>
</dbReference>
<dbReference type="InterPro" id="IPR036852">
    <property type="entry name" value="Peptidase_S8/S53_dom_sf"/>
</dbReference>
<dbReference type="GO" id="GO:0004252">
    <property type="term" value="F:serine-type endopeptidase activity"/>
    <property type="evidence" value="ECO:0007669"/>
    <property type="project" value="InterPro"/>
</dbReference>
<keyword evidence="2" id="KW-0472">Membrane</keyword>
<gene>
    <name evidence="3" type="ORF">MGU_11339</name>
</gene>
<organism evidence="3 4">
    <name type="scientific">Metarhizium guizhouense (strain ARSEF 977)</name>
    <dbReference type="NCBI Taxonomy" id="1276136"/>
    <lineage>
        <taxon>Eukaryota</taxon>
        <taxon>Fungi</taxon>
        <taxon>Dikarya</taxon>
        <taxon>Ascomycota</taxon>
        <taxon>Pezizomycotina</taxon>
        <taxon>Sordariomycetes</taxon>
        <taxon>Hypocreomycetidae</taxon>
        <taxon>Hypocreales</taxon>
        <taxon>Clavicipitaceae</taxon>
        <taxon>Metarhizium</taxon>
    </lineage>
</organism>
<evidence type="ECO:0000313" key="4">
    <source>
        <dbReference type="Proteomes" id="UP000031192"/>
    </source>
</evidence>
<evidence type="ECO:0000313" key="3">
    <source>
        <dbReference type="EMBL" id="KID81278.1"/>
    </source>
</evidence>
<accession>A0A0B4GFL7</accession>
<comment type="caution">
    <text evidence="3">The sequence shown here is derived from an EMBL/GenBank/DDBJ whole genome shotgun (WGS) entry which is preliminary data.</text>
</comment>
<dbReference type="Proteomes" id="UP000031192">
    <property type="component" value="Unassembled WGS sequence"/>
</dbReference>
<evidence type="ECO:0000256" key="2">
    <source>
        <dbReference type="SAM" id="Phobius"/>
    </source>
</evidence>
<protein>
    <submittedName>
        <fullName evidence="3">Peptidase S8/S53, subtilisin/kexin/sedolisin</fullName>
    </submittedName>
</protein>
<feature type="transmembrane region" description="Helical" evidence="2">
    <location>
        <begin position="147"/>
        <end position="166"/>
    </location>
</feature>
<evidence type="ECO:0000256" key="1">
    <source>
        <dbReference type="SAM" id="MobiDB-lite"/>
    </source>
</evidence>
<keyword evidence="2" id="KW-0812">Transmembrane</keyword>
<keyword evidence="2" id="KW-1133">Transmembrane helix</keyword>